<keyword evidence="1" id="KW-0812">Transmembrane</keyword>
<feature type="transmembrane region" description="Helical" evidence="1">
    <location>
        <begin position="177"/>
        <end position="197"/>
    </location>
</feature>
<keyword evidence="1" id="KW-1133">Transmembrane helix</keyword>
<evidence type="ECO:0000313" key="2">
    <source>
        <dbReference type="EMBL" id="NPC67808.1"/>
    </source>
</evidence>
<feature type="transmembrane region" description="Helical" evidence="1">
    <location>
        <begin position="209"/>
        <end position="227"/>
    </location>
</feature>
<feature type="transmembrane region" description="Helical" evidence="1">
    <location>
        <begin position="332"/>
        <end position="355"/>
    </location>
</feature>
<feature type="transmembrane region" description="Helical" evidence="1">
    <location>
        <begin position="126"/>
        <end position="143"/>
    </location>
</feature>
<comment type="caution">
    <text evidence="2">The sequence shown here is derived from an EMBL/GenBank/DDBJ whole genome shotgun (WGS) entry which is preliminary data.</text>
</comment>
<evidence type="ECO:0008006" key="4">
    <source>
        <dbReference type="Google" id="ProtNLM"/>
    </source>
</evidence>
<feature type="transmembrane region" description="Helical" evidence="1">
    <location>
        <begin position="277"/>
        <end position="298"/>
    </location>
</feature>
<dbReference type="RefSeq" id="WP_172158917.1">
    <property type="nucleotide sequence ID" value="NZ_JABJWC010000062.1"/>
</dbReference>
<gene>
    <name evidence="2" type="ORF">HNW77_15790</name>
</gene>
<feature type="transmembrane region" description="Helical" evidence="1">
    <location>
        <begin position="149"/>
        <end position="165"/>
    </location>
</feature>
<accession>A0ABX2AI18</accession>
<keyword evidence="3" id="KW-1185">Reference proteome</keyword>
<sequence>MNVNNKKSIFSNKQKISILFLFSIVVLLRLPQATIHGRFFAEDGTIFFSYAWHASTSHALWRSFAGYLNLGANATGLLAARLVRAGYLSLENAPHFTMGIALLFQVFPAVLLLWGKADWLNSRRAIIASLAIIVFCPLGEEVWLNPMHIQYHLILCCGLILALNSPETVMGWLGEGFILLLAPLCGPGAIVLLPLFVLRTLLDRSVPRLVQTVLLGCSSAVQMLVFFSANPLRGQFHDPATLATIILVRMGVFPFSGSHISNKIGRLAFKFYNAHGVGWWLLSSLAMIYCGWLLLVAWRYRRSSVCWLLLVSLAIATAAFGGGMIVSGAEEWFMVAIGGRYTFVPLSLLGIGLVAMAGRQAAPTTKWAMIFYGLMLFCGLKSYITPISIIRTGPNWKTQVTLWHEDHAYPLEVWPSTWTMDLSDIDRSCPKPSLKTASRADPGYCESSWITRQARFDKIRSSK</sequence>
<feature type="transmembrane region" description="Helical" evidence="1">
    <location>
        <begin position="367"/>
        <end position="384"/>
    </location>
</feature>
<keyword evidence="1" id="KW-0472">Membrane</keyword>
<organism evidence="2 3">
    <name type="scientific">Komagataeibacter melomenusus</name>
    <dbReference type="NCBI Taxonomy" id="2766578"/>
    <lineage>
        <taxon>Bacteria</taxon>
        <taxon>Pseudomonadati</taxon>
        <taxon>Pseudomonadota</taxon>
        <taxon>Alphaproteobacteria</taxon>
        <taxon>Acetobacterales</taxon>
        <taxon>Acetobacteraceae</taxon>
        <taxon>Komagataeibacter</taxon>
    </lineage>
</organism>
<dbReference type="EMBL" id="JABJWC010000062">
    <property type="protein sequence ID" value="NPC67808.1"/>
    <property type="molecule type" value="Genomic_DNA"/>
</dbReference>
<feature type="transmembrane region" description="Helical" evidence="1">
    <location>
        <begin position="305"/>
        <end position="326"/>
    </location>
</feature>
<feature type="transmembrane region" description="Helical" evidence="1">
    <location>
        <begin position="96"/>
        <end position="114"/>
    </location>
</feature>
<evidence type="ECO:0000256" key="1">
    <source>
        <dbReference type="SAM" id="Phobius"/>
    </source>
</evidence>
<protein>
    <recommendedName>
        <fullName evidence="4">DUF2029 domain-containing protein</fullName>
    </recommendedName>
</protein>
<proteinExistence type="predicted"/>
<dbReference type="Proteomes" id="UP000623090">
    <property type="component" value="Unassembled WGS sequence"/>
</dbReference>
<reference evidence="2 3" key="1">
    <citation type="journal article" date="2020" name="Microorganisms">
        <title>Description of Komagataeibacter melaceti sp. nov. and Komagataeibacter melomenusus sp. nov. Isolated from Apple Cider Vinegar.</title>
        <authorList>
            <person name="Maric L."/>
            <person name="Cleenwerck I."/>
            <person name="Accetto T."/>
            <person name="Vandamme P."/>
            <person name="Trcek J."/>
        </authorList>
    </citation>
    <scope>NUCLEOTIDE SEQUENCE [LARGE SCALE GENOMIC DNA]</scope>
    <source>
        <strain evidence="2 3">AV436</strain>
    </source>
</reference>
<evidence type="ECO:0000313" key="3">
    <source>
        <dbReference type="Proteomes" id="UP000623090"/>
    </source>
</evidence>
<name>A0ABX2AI18_9PROT</name>